<reference evidence="3 4" key="1">
    <citation type="submission" date="2020-08" db="EMBL/GenBank/DDBJ databases">
        <title>Genome sequence of Diaphorobacter ruginosibacter DSM 27467T.</title>
        <authorList>
            <person name="Hyun D.-W."/>
            <person name="Bae J.-W."/>
        </authorList>
    </citation>
    <scope>NUCLEOTIDE SEQUENCE [LARGE SCALE GENOMIC DNA]</scope>
    <source>
        <strain evidence="3 4">DSM 27467</strain>
    </source>
</reference>
<dbReference type="GO" id="GO:0005975">
    <property type="term" value="P:carbohydrate metabolic process"/>
    <property type="evidence" value="ECO:0007669"/>
    <property type="project" value="InterPro"/>
</dbReference>
<dbReference type="PANTHER" id="PTHR31616">
    <property type="entry name" value="TREHALASE"/>
    <property type="match status" value="1"/>
</dbReference>
<dbReference type="InterPro" id="IPR008928">
    <property type="entry name" value="6-hairpin_glycosidase_sf"/>
</dbReference>
<dbReference type="InterPro" id="IPR012341">
    <property type="entry name" value="6hp_glycosidase-like_sf"/>
</dbReference>
<dbReference type="PANTHER" id="PTHR31616:SF0">
    <property type="entry name" value="GLUCAN 1,4-ALPHA-GLUCOSIDASE"/>
    <property type="match status" value="1"/>
</dbReference>
<dbReference type="InterPro" id="IPR011613">
    <property type="entry name" value="GH15-like"/>
</dbReference>
<accession>A0A7G9RQB5</accession>
<dbReference type="Pfam" id="PF00723">
    <property type="entry name" value="Glyco_hydro_15"/>
    <property type="match status" value="1"/>
</dbReference>
<gene>
    <name evidence="3" type="ORF">H9K76_02580</name>
</gene>
<feature type="domain" description="GH15-like" evidence="1">
    <location>
        <begin position="252"/>
        <end position="615"/>
    </location>
</feature>
<dbReference type="EMBL" id="CP060714">
    <property type="protein sequence ID" value="QNN57790.1"/>
    <property type="molecule type" value="Genomic_DNA"/>
</dbReference>
<dbReference type="GO" id="GO:0004553">
    <property type="term" value="F:hydrolase activity, hydrolyzing O-glycosyl compounds"/>
    <property type="evidence" value="ECO:0007669"/>
    <property type="project" value="TreeGrafter"/>
</dbReference>
<dbReference type="InterPro" id="IPR045582">
    <property type="entry name" value="Trehalase-like_N"/>
</dbReference>
<dbReference type="Gene3D" id="1.50.10.10">
    <property type="match status" value="1"/>
</dbReference>
<evidence type="ECO:0000313" key="3">
    <source>
        <dbReference type="EMBL" id="QNN57790.1"/>
    </source>
</evidence>
<name>A0A7G9RQB5_9BURK</name>
<evidence type="ECO:0000259" key="2">
    <source>
        <dbReference type="Pfam" id="PF19291"/>
    </source>
</evidence>
<dbReference type="KEGG" id="drg:H9K76_02580"/>
<sequence length="626" mass="69710">MTQTPPSHPDALQAVHAVNAAPEQPSAERFRPSLAPSLNLGVIGNCSISALVDAQGDIVFSCLPRFDGDPVFNALLQPGDEGSRFAIELEDLASTQQAYEPNTAVLRTRLVDRSGNSVEITDFAPRFISRSRFFRPVMLVRTVRRLQGAPRIRVRVNPRFGWGGTTPTITRGSNHVRYVGPDMALRLNTDAPVSYVLEQQPFLLTGTHHFLLGADESLANGIAATALQFEHDTIAYWRKWSQGLSIPLEWQDAVIRAAITLKLSLYEETGAIVAAMTTSIPESAHSGRNWDYRYCWLRDAFFVVRALNSLSETGTMEDYLRWLSNVVIEATSGHIQPLYGIGLESLLPEELVPQLAGYRGMGPVRVGNQAAEHFQHDVYGNIVLGAAQAFHDQRLLHPAGESEFRYLERVGEQAVRVYGQPDAGMWELRTRARVHTSSALMSWAACDRLAKIAVRLGLAERAHYWGEHASRMREEILARSWNEQRKAFAESFGGSELDASVLLMSEVGLIDARDPRFVSTVDAMERSLCDGPFMRRYEAADDFGKPETSFNICTFWRIDALARIGRKEQAREIFEAMLAVRNPLGLLSEDTHAITHEMWGNFPQTYSMVGVINAAIALSKPWTAVI</sequence>
<dbReference type="SUPFAM" id="SSF48208">
    <property type="entry name" value="Six-hairpin glycosidases"/>
    <property type="match status" value="1"/>
</dbReference>
<keyword evidence="4" id="KW-1185">Reference proteome</keyword>
<dbReference type="AlphaFoldDB" id="A0A7G9RQB5"/>
<evidence type="ECO:0000259" key="1">
    <source>
        <dbReference type="Pfam" id="PF00723"/>
    </source>
</evidence>
<organism evidence="3 4">
    <name type="scientific">Diaphorobacter ruginosibacter</name>
    <dbReference type="NCBI Taxonomy" id="1715720"/>
    <lineage>
        <taxon>Bacteria</taxon>
        <taxon>Pseudomonadati</taxon>
        <taxon>Pseudomonadota</taxon>
        <taxon>Betaproteobacteria</taxon>
        <taxon>Burkholderiales</taxon>
        <taxon>Comamonadaceae</taxon>
        <taxon>Diaphorobacter</taxon>
    </lineage>
</organism>
<evidence type="ECO:0000313" key="4">
    <source>
        <dbReference type="Proteomes" id="UP000515811"/>
    </source>
</evidence>
<dbReference type="Proteomes" id="UP000515811">
    <property type="component" value="Chromosome"/>
</dbReference>
<dbReference type="Pfam" id="PF19291">
    <property type="entry name" value="TREH_N"/>
    <property type="match status" value="1"/>
</dbReference>
<feature type="domain" description="Trehalase-like N-terminal" evidence="2">
    <location>
        <begin position="40"/>
        <end position="188"/>
    </location>
</feature>
<dbReference type="RefSeq" id="WP_187598035.1">
    <property type="nucleotide sequence ID" value="NZ_CP060714.1"/>
</dbReference>
<protein>
    <submittedName>
        <fullName evidence="3">Glycoside hydrolase family 15 protein</fullName>
    </submittedName>
</protein>
<proteinExistence type="predicted"/>
<keyword evidence="3" id="KW-0378">Hydrolase</keyword>